<organism evidence="1 2">
    <name type="scientific">Pagothenia borchgrevinki</name>
    <name type="common">Bald rockcod</name>
    <name type="synonym">Trematomus borchgrevinki</name>
    <dbReference type="NCBI Taxonomy" id="8213"/>
    <lineage>
        <taxon>Eukaryota</taxon>
        <taxon>Metazoa</taxon>
        <taxon>Chordata</taxon>
        <taxon>Craniata</taxon>
        <taxon>Vertebrata</taxon>
        <taxon>Euteleostomi</taxon>
        <taxon>Actinopterygii</taxon>
        <taxon>Neopterygii</taxon>
        <taxon>Teleostei</taxon>
        <taxon>Neoteleostei</taxon>
        <taxon>Acanthomorphata</taxon>
        <taxon>Eupercaria</taxon>
        <taxon>Perciformes</taxon>
        <taxon>Notothenioidei</taxon>
        <taxon>Nototheniidae</taxon>
        <taxon>Pagothenia</taxon>
    </lineage>
</organism>
<evidence type="ECO:0000313" key="2">
    <source>
        <dbReference type="Proteomes" id="UP001619887"/>
    </source>
</evidence>
<reference evidence="1 2" key="2">
    <citation type="journal article" date="2024" name="G3 (Bethesda)">
        <title>The genome of the cryopelagic Antarctic bald notothen, Trematomus borchgrevinki.</title>
        <authorList>
            <person name="Rayamajhi N."/>
            <person name="Rivera-Colon A.G."/>
            <person name="Minhas B.F."/>
            <person name="Cheng C.C."/>
            <person name="Catchen J.M."/>
        </authorList>
    </citation>
    <scope>NUCLEOTIDE SEQUENCE [LARGE SCALE GENOMIC DNA]</scope>
    <source>
        <strain evidence="1">AGRC-2024</strain>
    </source>
</reference>
<dbReference type="AlphaFoldDB" id="A0ABD2HL03"/>
<protein>
    <submittedName>
        <fullName evidence="1">Uncharacterized protein</fullName>
    </submittedName>
</protein>
<sequence>MVSLEEEHERSMIYANLEDVSDRNAASRHSVEEFNVPAAAPGMKMNRLVVVSFGLLCNLQAALNISLRLTLFGNLSTENDTAKLPD</sequence>
<accession>A0ABD2HL03</accession>
<proteinExistence type="predicted"/>
<gene>
    <name evidence="1" type="ORF">OYC64_016707</name>
</gene>
<keyword evidence="2" id="KW-1185">Reference proteome</keyword>
<dbReference type="EMBL" id="JBIYXZ010002068">
    <property type="protein sequence ID" value="KAL3066808.1"/>
    <property type="molecule type" value="Genomic_DNA"/>
</dbReference>
<name>A0ABD2HL03_PAGBO</name>
<comment type="caution">
    <text evidence="1">The sequence shown here is derived from an EMBL/GenBank/DDBJ whole genome shotgun (WGS) entry which is preliminary data.</text>
</comment>
<evidence type="ECO:0000313" key="1">
    <source>
        <dbReference type="EMBL" id="KAL3066808.1"/>
    </source>
</evidence>
<dbReference type="Proteomes" id="UP001619887">
    <property type="component" value="Unassembled WGS sequence"/>
</dbReference>
<reference evidence="1 2" key="1">
    <citation type="journal article" date="2022" name="G3 (Bethesda)">
        <title>Evaluating Illumina-, Nanopore-, and PacBio-based genome assembly strategies with the bald notothen, Trematomus borchgrevinki.</title>
        <authorList>
            <person name="Rayamajhi N."/>
            <person name="Cheng C.C."/>
            <person name="Catchen J.M."/>
        </authorList>
    </citation>
    <scope>NUCLEOTIDE SEQUENCE [LARGE SCALE GENOMIC DNA]</scope>
    <source>
        <strain evidence="1">AGRC-2024</strain>
    </source>
</reference>